<dbReference type="InterPro" id="IPR042204">
    <property type="entry name" value="2Fe-2S-bd_N"/>
</dbReference>
<dbReference type="GO" id="GO:0016491">
    <property type="term" value="F:oxidoreductase activity"/>
    <property type="evidence" value="ECO:0007669"/>
    <property type="project" value="UniProtKB-KW"/>
</dbReference>
<protein>
    <submittedName>
        <fullName evidence="3">Hydrogen cyanide synthase subunit HcnA</fullName>
    </submittedName>
</protein>
<reference evidence="3 4" key="1">
    <citation type="submission" date="2016-08" db="EMBL/GenBank/DDBJ databases">
        <title>Genome sequence of Clavibacter michiganensis spp strain CFBP8017.</title>
        <authorList>
            <person name="Thapa S.P."/>
            <person name="Coaker G."/>
            <person name="Jacques M.-A."/>
        </authorList>
    </citation>
    <scope>NUCLEOTIDE SEQUENCE [LARGE SCALE GENOMIC DNA]</scope>
    <source>
        <strain evidence="3">CFBP8017</strain>
    </source>
</reference>
<comment type="caution">
    <text evidence="3">The sequence shown here is derived from an EMBL/GenBank/DDBJ whole genome shotgun (WGS) entry which is preliminary data.</text>
</comment>
<dbReference type="SUPFAM" id="SSF54292">
    <property type="entry name" value="2Fe-2S ferredoxin-like"/>
    <property type="match status" value="1"/>
</dbReference>
<evidence type="ECO:0000256" key="2">
    <source>
        <dbReference type="SAM" id="MobiDB-lite"/>
    </source>
</evidence>
<evidence type="ECO:0000313" key="3">
    <source>
        <dbReference type="EMBL" id="OUE28408.1"/>
    </source>
</evidence>
<proteinExistence type="predicted"/>
<evidence type="ECO:0000313" key="4">
    <source>
        <dbReference type="Proteomes" id="UP000195011"/>
    </source>
</evidence>
<feature type="region of interest" description="Disordered" evidence="2">
    <location>
        <begin position="95"/>
        <end position="139"/>
    </location>
</feature>
<feature type="compositionally biased region" description="Low complexity" evidence="2">
    <location>
        <begin position="104"/>
        <end position="133"/>
    </location>
</feature>
<organism evidence="3 4">
    <name type="scientific">Clavibacter michiganensis</name>
    <dbReference type="NCBI Taxonomy" id="28447"/>
    <lineage>
        <taxon>Bacteria</taxon>
        <taxon>Bacillati</taxon>
        <taxon>Actinomycetota</taxon>
        <taxon>Actinomycetes</taxon>
        <taxon>Micrococcales</taxon>
        <taxon>Microbacteriaceae</taxon>
        <taxon>Clavibacter</taxon>
    </lineage>
</organism>
<gene>
    <name evidence="3" type="primary">hcnA</name>
    <name evidence="3" type="ORF">BFL36_01565</name>
</gene>
<dbReference type="Gene3D" id="3.10.20.440">
    <property type="entry name" value="2Fe-2S iron-sulphur cluster binding domain, sarcosine oxidase, alpha subunit, N-terminal domain"/>
    <property type="match status" value="1"/>
</dbReference>
<accession>A0A251YWG3</accession>
<sequence length="139" mass="13775">MTPRRVDPARDPIRPAAAEAVRFTVDGGPVEGLRGQTIAGALLASGTLAWRTTASAGRPRGVFCGIGVCFDCTVTVNGLPDVRACQRRAVDGDVVETGPGATVPDAGAVSAPASAPAAEPDAAPDAAPAAVQAADEDAS</sequence>
<dbReference type="InterPro" id="IPR036010">
    <property type="entry name" value="2Fe-2S_ferredoxin-like_sf"/>
</dbReference>
<name>A0A251YWG3_9MICO</name>
<keyword evidence="1" id="KW-0560">Oxidoreductase</keyword>
<dbReference type="RefSeq" id="WP_241534758.1">
    <property type="nucleotide sequence ID" value="NZ_MDJY01000010.1"/>
</dbReference>
<dbReference type="AlphaFoldDB" id="A0A251YWG3"/>
<evidence type="ECO:0000256" key="1">
    <source>
        <dbReference type="ARBA" id="ARBA00023002"/>
    </source>
</evidence>
<dbReference type="Proteomes" id="UP000195011">
    <property type="component" value="Unassembled WGS sequence"/>
</dbReference>
<dbReference type="Pfam" id="PF13510">
    <property type="entry name" value="Fer2_4"/>
    <property type="match status" value="1"/>
</dbReference>
<dbReference type="GO" id="GO:0051536">
    <property type="term" value="F:iron-sulfur cluster binding"/>
    <property type="evidence" value="ECO:0007669"/>
    <property type="project" value="InterPro"/>
</dbReference>
<dbReference type="EMBL" id="MDJY01000010">
    <property type="protein sequence ID" value="OUE28408.1"/>
    <property type="molecule type" value="Genomic_DNA"/>
</dbReference>